<accession>A0AAU9UP25</accession>
<sequence length="298" mass="34215">MKACLAEYEKEGYQDAKATSNEFAFKMMRQGKVMEFSMSEKEQRSGGRPIATPTVLTKAALMLLEKPEASIGKQCKNNVIVPGKNKLQEQCECYKSFVTQASLQGFKQVYQLTEDQTKFSEMDNPRIFIIYINTNKNLDPNVRRVQMKAVNMITNREHLVKRVPKQILDSHLRQYLNMQQNGVKTTIGWPQEMCNFISTSIHMVSDEWMTYAYNKAYTNNQVRTAGLVHSDDSWVVIACNSIEDFKRFSIFRIIAKRLFCLKMNEKKFWGSKLIGELVSNCNINGNVHLCIAKTLGNS</sequence>
<name>A0AAU9UP25_EUPED</name>
<feature type="domain" description="RdRp catalytic" evidence="1">
    <location>
        <begin position="97"/>
        <end position="269"/>
    </location>
</feature>
<evidence type="ECO:0000259" key="1">
    <source>
        <dbReference type="PROSITE" id="PS50525"/>
    </source>
</evidence>
<comment type="caution">
    <text evidence="2">The sequence shown here is derived from an EMBL/GenBank/DDBJ whole genome shotgun (WGS) entry which is preliminary data.</text>
</comment>
<dbReference type="Proteomes" id="UP001153954">
    <property type="component" value="Unassembled WGS sequence"/>
</dbReference>
<dbReference type="EMBL" id="CAKOGL010000023">
    <property type="protein sequence ID" value="CAH2100903.1"/>
    <property type="molecule type" value="Genomic_DNA"/>
</dbReference>
<reference evidence="2" key="1">
    <citation type="submission" date="2022-03" db="EMBL/GenBank/DDBJ databases">
        <authorList>
            <person name="Tunstrom K."/>
        </authorList>
    </citation>
    <scope>NUCLEOTIDE SEQUENCE</scope>
</reference>
<protein>
    <recommendedName>
        <fullName evidence="1">RdRp catalytic domain-containing protein</fullName>
    </recommendedName>
</protein>
<keyword evidence="3" id="KW-1185">Reference proteome</keyword>
<dbReference type="GO" id="GO:0039694">
    <property type="term" value="P:viral RNA genome replication"/>
    <property type="evidence" value="ECO:0007669"/>
    <property type="project" value="InterPro"/>
</dbReference>
<gene>
    <name evidence="2" type="ORF">EEDITHA_LOCUS15712</name>
</gene>
<proteinExistence type="predicted"/>
<evidence type="ECO:0000313" key="2">
    <source>
        <dbReference type="EMBL" id="CAH2100903.1"/>
    </source>
</evidence>
<dbReference type="GO" id="GO:0003968">
    <property type="term" value="F:RNA-directed RNA polymerase activity"/>
    <property type="evidence" value="ECO:0007669"/>
    <property type="project" value="InterPro"/>
</dbReference>
<dbReference type="AlphaFoldDB" id="A0AAU9UP25"/>
<dbReference type="PROSITE" id="PS50525">
    <property type="entry name" value="RDRP_SSRNA_NEG_SEG"/>
    <property type="match status" value="1"/>
</dbReference>
<dbReference type="InterPro" id="IPR007099">
    <property type="entry name" value="RNA-dir_pol_NSvirus"/>
</dbReference>
<organism evidence="2 3">
    <name type="scientific">Euphydryas editha</name>
    <name type="common">Edith's checkerspot</name>
    <dbReference type="NCBI Taxonomy" id="104508"/>
    <lineage>
        <taxon>Eukaryota</taxon>
        <taxon>Metazoa</taxon>
        <taxon>Ecdysozoa</taxon>
        <taxon>Arthropoda</taxon>
        <taxon>Hexapoda</taxon>
        <taxon>Insecta</taxon>
        <taxon>Pterygota</taxon>
        <taxon>Neoptera</taxon>
        <taxon>Endopterygota</taxon>
        <taxon>Lepidoptera</taxon>
        <taxon>Glossata</taxon>
        <taxon>Ditrysia</taxon>
        <taxon>Papilionoidea</taxon>
        <taxon>Nymphalidae</taxon>
        <taxon>Nymphalinae</taxon>
        <taxon>Euphydryas</taxon>
    </lineage>
</organism>
<evidence type="ECO:0000313" key="3">
    <source>
        <dbReference type="Proteomes" id="UP001153954"/>
    </source>
</evidence>